<accession>A0ACC2LQC9</accession>
<evidence type="ECO:0000313" key="2">
    <source>
        <dbReference type="Proteomes" id="UP001234297"/>
    </source>
</evidence>
<proteinExistence type="predicted"/>
<protein>
    <submittedName>
        <fullName evidence="1">Uncharacterized protein</fullName>
    </submittedName>
</protein>
<sequence>MVPQVVKDMAIAFIVQVALDAVKSCLQIGDVELFRGAQNHMVKIEDSLVDINDFIDLLEEYAIEDRRRSELVENSVPVQDTMTNKVRKVVTSLVSPVVSPIILRKKLKEVSERLEAIKVEAHEFQLEEKVTNLQIEFKKQRETHSFVHKSLVFERDEEKEEIVNWLLSNQAGDHENVSVISIVGIGGIGKTTLAKLVFNHELVQNHFEPRMWICVSYDFGIIRLGNEIIEPATRHNRSLSNVEELQRHLVETLSGKKFLLVLDDVWNEEPENWYRLRDLLLCGERGSRIVVTTRSRKVASIMSKIQPHILKPLSEDGCWSLFRQRAFENPIEEVAH</sequence>
<reference evidence="1 2" key="1">
    <citation type="journal article" date="2022" name="Hortic Res">
        <title>A haplotype resolved chromosomal level avocado genome allows analysis of novel avocado genes.</title>
        <authorList>
            <person name="Nath O."/>
            <person name="Fletcher S.J."/>
            <person name="Hayward A."/>
            <person name="Shaw L.M."/>
            <person name="Masouleh A.K."/>
            <person name="Furtado A."/>
            <person name="Henry R.J."/>
            <person name="Mitter N."/>
        </authorList>
    </citation>
    <scope>NUCLEOTIDE SEQUENCE [LARGE SCALE GENOMIC DNA]</scope>
    <source>
        <strain evidence="2">cv. Hass</strain>
    </source>
</reference>
<dbReference type="EMBL" id="CM056811">
    <property type="protein sequence ID" value="KAJ8635282.1"/>
    <property type="molecule type" value="Genomic_DNA"/>
</dbReference>
<organism evidence="1 2">
    <name type="scientific">Persea americana</name>
    <name type="common">Avocado</name>
    <dbReference type="NCBI Taxonomy" id="3435"/>
    <lineage>
        <taxon>Eukaryota</taxon>
        <taxon>Viridiplantae</taxon>
        <taxon>Streptophyta</taxon>
        <taxon>Embryophyta</taxon>
        <taxon>Tracheophyta</taxon>
        <taxon>Spermatophyta</taxon>
        <taxon>Magnoliopsida</taxon>
        <taxon>Magnoliidae</taxon>
        <taxon>Laurales</taxon>
        <taxon>Lauraceae</taxon>
        <taxon>Persea</taxon>
    </lineage>
</organism>
<name>A0ACC2LQC9_PERAE</name>
<keyword evidence="2" id="KW-1185">Reference proteome</keyword>
<gene>
    <name evidence="1" type="ORF">MRB53_009549</name>
</gene>
<dbReference type="Proteomes" id="UP001234297">
    <property type="component" value="Chromosome 3"/>
</dbReference>
<evidence type="ECO:0000313" key="1">
    <source>
        <dbReference type="EMBL" id="KAJ8635282.1"/>
    </source>
</evidence>
<comment type="caution">
    <text evidence="1">The sequence shown here is derived from an EMBL/GenBank/DDBJ whole genome shotgun (WGS) entry which is preliminary data.</text>
</comment>